<accession>A0ABX5SR13</accession>
<dbReference type="RefSeq" id="WP_135063192.1">
    <property type="nucleotide sequence ID" value="NZ_CP038266.1"/>
</dbReference>
<proteinExistence type="predicted"/>
<organism evidence="2 3">
    <name type="scientific">Microbacterium wangchenii</name>
    <dbReference type="NCBI Taxonomy" id="2541726"/>
    <lineage>
        <taxon>Bacteria</taxon>
        <taxon>Bacillati</taxon>
        <taxon>Actinomycetota</taxon>
        <taxon>Actinomycetes</taxon>
        <taxon>Micrococcales</taxon>
        <taxon>Microbacteriaceae</taxon>
        <taxon>Microbacterium</taxon>
    </lineage>
</organism>
<evidence type="ECO:0000313" key="3">
    <source>
        <dbReference type="Proteomes" id="UP000295748"/>
    </source>
</evidence>
<feature type="compositionally biased region" description="Basic and acidic residues" evidence="1">
    <location>
        <begin position="11"/>
        <end position="24"/>
    </location>
</feature>
<reference evidence="2 3" key="1">
    <citation type="submission" date="2019-03" db="EMBL/GenBank/DDBJ databases">
        <authorList>
            <person name="Dong K."/>
        </authorList>
    </citation>
    <scope>NUCLEOTIDE SEQUENCE [LARGE SCALE GENOMIC DNA]</scope>
    <source>
        <strain evidence="3">dk512</strain>
    </source>
</reference>
<protein>
    <recommendedName>
        <fullName evidence="4">Sugar ABC transporter ATPase</fullName>
    </recommendedName>
</protein>
<dbReference type="EMBL" id="CP038266">
    <property type="protein sequence ID" value="QBR87636.1"/>
    <property type="molecule type" value="Genomic_DNA"/>
</dbReference>
<dbReference type="Proteomes" id="UP000295748">
    <property type="component" value="Chromosome"/>
</dbReference>
<sequence length="67" mass="7215">MSNGSPASDSPLEHEPVDEDRPADPDESLLGPVPEDERPVDPADLVEEPPLDDERRVRLDDAGGEAV</sequence>
<feature type="region of interest" description="Disordered" evidence="1">
    <location>
        <begin position="1"/>
        <end position="67"/>
    </location>
</feature>
<evidence type="ECO:0000313" key="2">
    <source>
        <dbReference type="EMBL" id="QBR87636.1"/>
    </source>
</evidence>
<gene>
    <name evidence="2" type="ORF">E4K62_02325</name>
</gene>
<keyword evidence="3" id="KW-1185">Reference proteome</keyword>
<evidence type="ECO:0000256" key="1">
    <source>
        <dbReference type="SAM" id="MobiDB-lite"/>
    </source>
</evidence>
<name>A0ABX5SR13_9MICO</name>
<evidence type="ECO:0008006" key="4">
    <source>
        <dbReference type="Google" id="ProtNLM"/>
    </source>
</evidence>
<feature type="compositionally biased region" description="Basic and acidic residues" evidence="1">
    <location>
        <begin position="52"/>
        <end position="61"/>
    </location>
</feature>